<evidence type="ECO:0000256" key="1">
    <source>
        <dbReference type="SAM" id="MobiDB-lite"/>
    </source>
</evidence>
<dbReference type="GO" id="GO:0031777">
    <property type="term" value="F:type 1 melanin-concentrating hormone receptor binding"/>
    <property type="evidence" value="ECO:0007669"/>
    <property type="project" value="TreeGrafter"/>
</dbReference>
<reference evidence="4" key="1">
    <citation type="submission" date="2025-08" db="UniProtKB">
        <authorList>
            <consortium name="RefSeq"/>
        </authorList>
    </citation>
    <scope>IDENTIFICATION</scope>
</reference>
<dbReference type="Pfam" id="PF05824">
    <property type="entry name" value="Pro-MCH"/>
    <property type="match status" value="1"/>
</dbReference>
<dbReference type="GO" id="GO:0007268">
    <property type="term" value="P:chemical synaptic transmission"/>
    <property type="evidence" value="ECO:0007669"/>
    <property type="project" value="InterPro"/>
</dbReference>
<dbReference type="GeneID" id="115826426"/>
<dbReference type="GO" id="GO:0030354">
    <property type="term" value="F:melanin-concentrating hormone activity"/>
    <property type="evidence" value="ECO:0007669"/>
    <property type="project" value="InterPro"/>
</dbReference>
<dbReference type="InParanoid" id="A0A6J2WNI8"/>
<dbReference type="CTD" id="5367"/>
<evidence type="ECO:0000313" key="4">
    <source>
        <dbReference type="RefSeq" id="XP_030646119.1"/>
    </source>
</evidence>
<feature type="signal peptide" evidence="2">
    <location>
        <begin position="1"/>
        <end position="23"/>
    </location>
</feature>
<dbReference type="Proteomes" id="UP000504632">
    <property type="component" value="Chromosome 1"/>
</dbReference>
<keyword evidence="3" id="KW-1185">Reference proteome</keyword>
<dbReference type="GO" id="GO:0045202">
    <property type="term" value="C:synapse"/>
    <property type="evidence" value="ECO:0007669"/>
    <property type="project" value="GOC"/>
</dbReference>
<organism evidence="3 4">
    <name type="scientific">Chanos chanos</name>
    <name type="common">Milkfish</name>
    <name type="synonym">Mugil chanos</name>
    <dbReference type="NCBI Taxonomy" id="29144"/>
    <lineage>
        <taxon>Eukaryota</taxon>
        <taxon>Metazoa</taxon>
        <taxon>Chordata</taxon>
        <taxon>Craniata</taxon>
        <taxon>Vertebrata</taxon>
        <taxon>Euteleostomi</taxon>
        <taxon>Actinopterygii</taxon>
        <taxon>Neopterygii</taxon>
        <taxon>Teleostei</taxon>
        <taxon>Ostariophysi</taxon>
        <taxon>Gonorynchiformes</taxon>
        <taxon>Chanidae</taxon>
        <taxon>Chanos</taxon>
    </lineage>
</organism>
<accession>A0A6J2WNI8</accession>
<dbReference type="PANTHER" id="PTHR12091:SF2">
    <property type="entry name" value="PRO-MCH PRECURSOR"/>
    <property type="match status" value="1"/>
</dbReference>
<dbReference type="PANTHER" id="PTHR12091">
    <property type="entry name" value="MELANIN-CONCENTRATING HORMONE"/>
    <property type="match status" value="1"/>
</dbReference>
<dbReference type="RefSeq" id="XP_030646119.1">
    <property type="nucleotide sequence ID" value="XM_030790259.1"/>
</dbReference>
<evidence type="ECO:0000256" key="2">
    <source>
        <dbReference type="SAM" id="SignalP"/>
    </source>
</evidence>
<sequence>MSSSLYSLVFTLVLFAECSTLWANMALPAGTVSEETSEQESLSSMLGDDAVSDGSAGTLPSRRHPTMDGRLADEEGRKRILILPDVGLRGSSRSDLRSGLARAFPLLSLPNTDRATRGLHLQDLHRKADDVNPVGRRDLDGKLLRCMIGRVYRPCWQS</sequence>
<evidence type="ECO:0000313" key="3">
    <source>
        <dbReference type="Proteomes" id="UP000504632"/>
    </source>
</evidence>
<dbReference type="OrthoDB" id="8639774at2759"/>
<feature type="region of interest" description="Disordered" evidence="1">
    <location>
        <begin position="34"/>
        <end position="73"/>
    </location>
</feature>
<dbReference type="AlphaFoldDB" id="A0A6J2WNI8"/>
<protein>
    <submittedName>
        <fullName evidence="4">Pro-MCH</fullName>
    </submittedName>
</protein>
<gene>
    <name evidence="4" type="primary">pmch</name>
</gene>
<feature type="chain" id="PRO_5026889753" evidence="2">
    <location>
        <begin position="24"/>
        <end position="158"/>
    </location>
</feature>
<name>A0A6J2WNI8_CHACN</name>
<dbReference type="InterPro" id="IPR005456">
    <property type="entry name" value="Prepro-melanin_conc_hormone"/>
</dbReference>
<proteinExistence type="predicted"/>
<keyword evidence="2" id="KW-0732">Signal</keyword>